<dbReference type="Pfam" id="PF13456">
    <property type="entry name" value="RVT_3"/>
    <property type="match status" value="1"/>
</dbReference>
<proteinExistence type="predicted"/>
<evidence type="ECO:0000256" key="1">
    <source>
        <dbReference type="SAM" id="MobiDB-lite"/>
    </source>
</evidence>
<feature type="compositionally biased region" description="Polar residues" evidence="1">
    <location>
        <begin position="11"/>
        <end position="22"/>
    </location>
</feature>
<dbReference type="GO" id="GO:0004523">
    <property type="term" value="F:RNA-DNA hybrid ribonuclease activity"/>
    <property type="evidence" value="ECO:0007669"/>
    <property type="project" value="InterPro"/>
</dbReference>
<gene>
    <name evidence="3" type="ORF">G4B88_009746</name>
</gene>
<dbReference type="Proteomes" id="UP000583929">
    <property type="component" value="Unassembled WGS sequence"/>
</dbReference>
<dbReference type="InterPro" id="IPR002156">
    <property type="entry name" value="RNaseH_domain"/>
</dbReference>
<comment type="caution">
    <text evidence="3">The sequence shown here is derived from an EMBL/GenBank/DDBJ whole genome shotgun (WGS) entry which is preliminary data.</text>
</comment>
<dbReference type="InterPro" id="IPR036397">
    <property type="entry name" value="RNaseH_sf"/>
</dbReference>
<dbReference type="Gene3D" id="3.30.420.10">
    <property type="entry name" value="Ribonuclease H-like superfamily/Ribonuclease H"/>
    <property type="match status" value="1"/>
</dbReference>
<protein>
    <recommendedName>
        <fullName evidence="2">RNase H type-1 domain-containing protein</fullName>
    </recommendedName>
</protein>
<reference evidence="3 4" key="1">
    <citation type="journal article" date="2020" name="bioRxiv">
        <title>Sequence and annotation of 42 cannabis genomes reveals extensive copy number variation in cannabinoid synthesis and pathogen resistance genes.</title>
        <authorList>
            <person name="Mckernan K.J."/>
            <person name="Helbert Y."/>
            <person name="Kane L.T."/>
            <person name="Ebling H."/>
            <person name="Zhang L."/>
            <person name="Liu B."/>
            <person name="Eaton Z."/>
            <person name="Mclaughlin S."/>
            <person name="Kingan S."/>
            <person name="Baybayan P."/>
            <person name="Concepcion G."/>
            <person name="Jordan M."/>
            <person name="Riva A."/>
            <person name="Barbazuk W."/>
            <person name="Harkins T."/>
        </authorList>
    </citation>
    <scope>NUCLEOTIDE SEQUENCE [LARGE SCALE GENOMIC DNA]</scope>
    <source>
        <strain evidence="4">cv. Jamaican Lion 4</strain>
        <tissue evidence="3">Leaf</tissue>
    </source>
</reference>
<accession>A0A7J6DM17</accession>
<dbReference type="InterPro" id="IPR012337">
    <property type="entry name" value="RNaseH-like_sf"/>
</dbReference>
<organism evidence="3 4">
    <name type="scientific">Cannabis sativa</name>
    <name type="common">Hemp</name>
    <name type="synonym">Marijuana</name>
    <dbReference type="NCBI Taxonomy" id="3483"/>
    <lineage>
        <taxon>Eukaryota</taxon>
        <taxon>Viridiplantae</taxon>
        <taxon>Streptophyta</taxon>
        <taxon>Embryophyta</taxon>
        <taxon>Tracheophyta</taxon>
        <taxon>Spermatophyta</taxon>
        <taxon>Magnoliopsida</taxon>
        <taxon>eudicotyledons</taxon>
        <taxon>Gunneridae</taxon>
        <taxon>Pentapetalae</taxon>
        <taxon>rosids</taxon>
        <taxon>fabids</taxon>
        <taxon>Rosales</taxon>
        <taxon>Cannabaceae</taxon>
        <taxon>Cannabis</taxon>
    </lineage>
</organism>
<dbReference type="GO" id="GO:0003676">
    <property type="term" value="F:nucleic acid binding"/>
    <property type="evidence" value="ECO:0007669"/>
    <property type="project" value="InterPro"/>
</dbReference>
<keyword evidence="4" id="KW-1185">Reference proteome</keyword>
<feature type="domain" description="RNase H type-1" evidence="2">
    <location>
        <begin position="149"/>
        <end position="237"/>
    </location>
</feature>
<evidence type="ECO:0000313" key="4">
    <source>
        <dbReference type="Proteomes" id="UP000583929"/>
    </source>
</evidence>
<name>A0A7J6DM17_CANSA</name>
<dbReference type="EMBL" id="JAATIQ010000879">
    <property type="protein sequence ID" value="KAF4346976.1"/>
    <property type="molecule type" value="Genomic_DNA"/>
</dbReference>
<sequence length="257" mass="28026">MNQFLRMDTPASHTVTSTTPLTSAPMAFPQQPSSSTIPPPIITTSIITHTKKGKGIALTTSTTPHPLATELRVWSLMSLALNLLLLLLLEPGGTSLARLLRTPITLPSLLFSKDYKDAQILSSTLSLPQPSSPHALHHILQEDTPALFVDAALNHEDDATGLGLVFRKGPHQILNSATFCKAGASTPIFGEAQSLYEGIQWCISSQLIPRFIFTDCLNLVTKVNGTWHDHSTLSSLIFKKNLDSKSKKDGNRKRLIM</sequence>
<dbReference type="AlphaFoldDB" id="A0A7J6DM17"/>
<feature type="region of interest" description="Disordered" evidence="1">
    <location>
        <begin position="1"/>
        <end position="38"/>
    </location>
</feature>
<evidence type="ECO:0000313" key="3">
    <source>
        <dbReference type="EMBL" id="KAF4346976.1"/>
    </source>
</evidence>
<dbReference type="SUPFAM" id="SSF53098">
    <property type="entry name" value="Ribonuclease H-like"/>
    <property type="match status" value="1"/>
</dbReference>
<evidence type="ECO:0000259" key="2">
    <source>
        <dbReference type="Pfam" id="PF13456"/>
    </source>
</evidence>